<organism evidence="2 3">
    <name type="scientific">Lachnellula arida</name>
    <dbReference type="NCBI Taxonomy" id="1316785"/>
    <lineage>
        <taxon>Eukaryota</taxon>
        <taxon>Fungi</taxon>
        <taxon>Dikarya</taxon>
        <taxon>Ascomycota</taxon>
        <taxon>Pezizomycotina</taxon>
        <taxon>Leotiomycetes</taxon>
        <taxon>Helotiales</taxon>
        <taxon>Lachnaceae</taxon>
        <taxon>Lachnellula</taxon>
    </lineage>
</organism>
<dbReference type="InterPro" id="IPR052523">
    <property type="entry name" value="Trichothecene_AcTrans"/>
</dbReference>
<comment type="caution">
    <text evidence="2">The sequence shown here is derived from an EMBL/GenBank/DDBJ whole genome shotgun (WGS) entry which is preliminary data.</text>
</comment>
<feature type="domain" description="N-acetyltransferase" evidence="1">
    <location>
        <begin position="31"/>
        <end position="226"/>
    </location>
</feature>
<evidence type="ECO:0000313" key="3">
    <source>
        <dbReference type="Proteomes" id="UP000469559"/>
    </source>
</evidence>
<dbReference type="PANTHER" id="PTHR42791:SF2">
    <property type="entry name" value="N-ACETYLTRANSFERASE DOMAIN-CONTAINING PROTEIN"/>
    <property type="match status" value="1"/>
</dbReference>
<dbReference type="Gene3D" id="3.40.630.30">
    <property type="match status" value="1"/>
</dbReference>
<gene>
    <name evidence="2" type="ORF">LARI1_G007959</name>
</gene>
<name>A0A8T9B7X2_9HELO</name>
<dbReference type="Pfam" id="PF13508">
    <property type="entry name" value="Acetyltransf_7"/>
    <property type="match status" value="1"/>
</dbReference>
<dbReference type="InterPro" id="IPR000182">
    <property type="entry name" value="GNAT_dom"/>
</dbReference>
<dbReference type="InterPro" id="IPR016181">
    <property type="entry name" value="Acyl_CoA_acyltransferase"/>
</dbReference>
<evidence type="ECO:0000259" key="1">
    <source>
        <dbReference type="PROSITE" id="PS51186"/>
    </source>
</evidence>
<accession>A0A8T9B7X2</accession>
<keyword evidence="3" id="KW-1185">Reference proteome</keyword>
<sequence>MAFTIRAATPADLPSIATLDIAAHKPASALLNMDLLPPDDIHALYASRYAHLLAQPDRYRFLVAVTSENESTRGGESESESDIAGFLVGARPRAKVGDGSLEEDDEEEWEPVFPDNAPVETIAWFAGLMGAMKEDRMKYFKPDMWELEALATSPSHQHRGVASLLLTHWLQEVDAAHGTLYVRASRAGRRLYERLGCVERGVHAVDLRERGWMEPVVNINMVRAARGKGKG</sequence>
<dbReference type="Proteomes" id="UP000469559">
    <property type="component" value="Unassembled WGS sequence"/>
</dbReference>
<dbReference type="OrthoDB" id="2832510at2759"/>
<protein>
    <recommendedName>
        <fullName evidence="1">N-acetyltransferase domain-containing protein</fullName>
    </recommendedName>
</protein>
<dbReference type="SUPFAM" id="SSF55729">
    <property type="entry name" value="Acyl-CoA N-acyltransferases (Nat)"/>
    <property type="match status" value="1"/>
</dbReference>
<dbReference type="GO" id="GO:0016747">
    <property type="term" value="F:acyltransferase activity, transferring groups other than amino-acyl groups"/>
    <property type="evidence" value="ECO:0007669"/>
    <property type="project" value="InterPro"/>
</dbReference>
<dbReference type="EMBL" id="QGMF01000635">
    <property type="protein sequence ID" value="TVY14689.1"/>
    <property type="molecule type" value="Genomic_DNA"/>
</dbReference>
<dbReference type="PANTHER" id="PTHR42791">
    <property type="entry name" value="GNAT FAMILY ACETYLTRANSFERASE"/>
    <property type="match status" value="1"/>
</dbReference>
<feature type="non-terminal residue" evidence="2">
    <location>
        <position position="1"/>
    </location>
</feature>
<dbReference type="CDD" id="cd04301">
    <property type="entry name" value="NAT_SF"/>
    <property type="match status" value="1"/>
</dbReference>
<proteinExistence type="predicted"/>
<evidence type="ECO:0000313" key="2">
    <source>
        <dbReference type="EMBL" id="TVY14689.1"/>
    </source>
</evidence>
<reference evidence="2 3" key="1">
    <citation type="submission" date="2018-05" db="EMBL/GenBank/DDBJ databases">
        <title>Whole genome sequencing for identification of molecular markers to develop diagnostic detection tools for the regulated plant pathogen Lachnellula willkommii.</title>
        <authorList>
            <person name="Giroux E."/>
            <person name="Bilodeau G."/>
        </authorList>
    </citation>
    <scope>NUCLEOTIDE SEQUENCE [LARGE SCALE GENOMIC DNA]</scope>
    <source>
        <strain evidence="2 3">CBS 203.66</strain>
    </source>
</reference>
<dbReference type="AlphaFoldDB" id="A0A8T9B7X2"/>
<dbReference type="PROSITE" id="PS51186">
    <property type="entry name" value="GNAT"/>
    <property type="match status" value="1"/>
</dbReference>